<dbReference type="AlphaFoldDB" id="A0A835SWY0"/>
<accession>A0A835SWY0</accession>
<evidence type="ECO:0000313" key="1">
    <source>
        <dbReference type="EMBL" id="KAG2427386.1"/>
    </source>
</evidence>
<name>A0A835SWY0_9CHLO</name>
<reference evidence="1" key="1">
    <citation type="journal article" date="2020" name="bioRxiv">
        <title>Comparative genomics of Chlamydomonas.</title>
        <authorList>
            <person name="Craig R.J."/>
            <person name="Hasan A.R."/>
            <person name="Ness R.W."/>
            <person name="Keightley P.D."/>
        </authorList>
    </citation>
    <scope>NUCLEOTIDE SEQUENCE</scope>
    <source>
        <strain evidence="1">CCAP 11/173</strain>
    </source>
</reference>
<comment type="caution">
    <text evidence="1">The sequence shown here is derived from an EMBL/GenBank/DDBJ whole genome shotgun (WGS) entry which is preliminary data.</text>
</comment>
<dbReference type="Proteomes" id="UP000613740">
    <property type="component" value="Unassembled WGS sequence"/>
</dbReference>
<sequence>MFLGQKEGSDAVSAYWHAMRLPEEKFPGQTELPMVIIEADSMLAPHFDSYLSRLLQQLGGSAGAQDYLVNLYEASIMPDTAAAVLAQYAALPPLPSWSFGSAGVQLQRNKWSWGTQGMLLSPKLRRQAAELFRWALDHPGAVPGLQDMVLLHFIKQRGCYNTTWPKRPASAAMTPCAVYGIKPGVVQHIGASSSLFGANSSRFHMSASFPARVSVPFHDVAGDW</sequence>
<evidence type="ECO:0000313" key="2">
    <source>
        <dbReference type="Proteomes" id="UP000613740"/>
    </source>
</evidence>
<dbReference type="EMBL" id="JAEHOD010000101">
    <property type="protein sequence ID" value="KAG2427386.1"/>
    <property type="molecule type" value="Genomic_DNA"/>
</dbReference>
<organism evidence="1 2">
    <name type="scientific">Chlamydomonas schloesseri</name>
    <dbReference type="NCBI Taxonomy" id="2026947"/>
    <lineage>
        <taxon>Eukaryota</taxon>
        <taxon>Viridiplantae</taxon>
        <taxon>Chlorophyta</taxon>
        <taxon>core chlorophytes</taxon>
        <taxon>Chlorophyceae</taxon>
        <taxon>CS clade</taxon>
        <taxon>Chlamydomonadales</taxon>
        <taxon>Chlamydomonadaceae</taxon>
        <taxon>Chlamydomonas</taxon>
    </lineage>
</organism>
<proteinExistence type="predicted"/>
<gene>
    <name evidence="1" type="ORF">HYH02_014606</name>
</gene>
<protein>
    <submittedName>
        <fullName evidence="1">Uncharacterized protein</fullName>
    </submittedName>
</protein>
<keyword evidence="2" id="KW-1185">Reference proteome</keyword>